<sequence>MLTEVTGLAKDSIISHFEIRSLLTYSSVCGIGLATVPIPANTPSEVISGVMIDTGKWHIV</sequence>
<dbReference type="InterPro" id="IPR007841">
    <property type="entry name" value="UPF0210"/>
</dbReference>
<name>A0A099KU92_COLPS</name>
<dbReference type="EMBL" id="JQEC01000021">
    <property type="protein sequence ID" value="KGJ93755.1"/>
    <property type="molecule type" value="Genomic_DNA"/>
</dbReference>
<evidence type="ECO:0000313" key="1">
    <source>
        <dbReference type="EMBL" id="KGJ93755.1"/>
    </source>
</evidence>
<dbReference type="Proteomes" id="UP000029868">
    <property type="component" value="Unassembled WGS sequence"/>
</dbReference>
<dbReference type="AlphaFoldDB" id="A0A099KU92"/>
<comment type="caution">
    <text evidence="1">The sequence shown here is derived from an EMBL/GenBank/DDBJ whole genome shotgun (WGS) entry which is preliminary data.</text>
</comment>
<dbReference type="Gene3D" id="3.20.70.20">
    <property type="match status" value="1"/>
</dbReference>
<proteinExistence type="predicted"/>
<dbReference type="Pfam" id="PF05167">
    <property type="entry name" value="DUF711"/>
    <property type="match status" value="1"/>
</dbReference>
<protein>
    <submittedName>
        <fullName evidence="1">Uncharacterized protein</fullName>
    </submittedName>
</protein>
<gene>
    <name evidence="1" type="ORF">GAB14E_2310</name>
</gene>
<dbReference type="RefSeq" id="WP_197061184.1">
    <property type="nucleotide sequence ID" value="NZ_JQEC01000021.1"/>
</dbReference>
<evidence type="ECO:0000313" key="2">
    <source>
        <dbReference type="Proteomes" id="UP000029868"/>
    </source>
</evidence>
<organism evidence="1 2">
    <name type="scientific">Colwellia psychrerythraea</name>
    <name type="common">Vibrio psychroerythus</name>
    <dbReference type="NCBI Taxonomy" id="28229"/>
    <lineage>
        <taxon>Bacteria</taxon>
        <taxon>Pseudomonadati</taxon>
        <taxon>Pseudomonadota</taxon>
        <taxon>Gammaproteobacteria</taxon>
        <taxon>Alteromonadales</taxon>
        <taxon>Colwelliaceae</taxon>
        <taxon>Colwellia</taxon>
    </lineage>
</organism>
<reference evidence="1 2" key="1">
    <citation type="submission" date="2014-08" db="EMBL/GenBank/DDBJ databases">
        <title>Genomic and Phenotypic Diversity of Colwellia psychrerythraea strains from Disparate Marine Basins.</title>
        <authorList>
            <person name="Techtmann S.M."/>
            <person name="Stelling S.C."/>
            <person name="Utturkar S.M."/>
            <person name="Alshibli N."/>
            <person name="Harris A."/>
            <person name="Brown S.D."/>
            <person name="Hazen T.C."/>
        </authorList>
    </citation>
    <scope>NUCLEOTIDE SEQUENCE [LARGE SCALE GENOMIC DNA]</scope>
    <source>
        <strain evidence="1 2">GAB14E</strain>
    </source>
</reference>
<accession>A0A099KU92</accession>
<dbReference type="SUPFAM" id="SSF51998">
    <property type="entry name" value="PFL-like glycyl radical enzymes"/>
    <property type="match status" value="1"/>
</dbReference>